<evidence type="ECO:0000259" key="7">
    <source>
        <dbReference type="PROSITE" id="PS50600"/>
    </source>
</evidence>
<dbReference type="InParanoid" id="A0A6L2Q8U1"/>
<proteinExistence type="inferred from homology"/>
<evidence type="ECO:0000256" key="6">
    <source>
        <dbReference type="SAM" id="MobiDB-lite"/>
    </source>
</evidence>
<feature type="compositionally biased region" description="Low complexity" evidence="6">
    <location>
        <begin position="474"/>
        <end position="492"/>
    </location>
</feature>
<feature type="region of interest" description="Disordered" evidence="6">
    <location>
        <begin position="466"/>
        <end position="501"/>
    </location>
</feature>
<feature type="domain" description="Ubiquitin-like protease family profile" evidence="7">
    <location>
        <begin position="901"/>
        <end position="1272"/>
    </location>
</feature>
<evidence type="ECO:0000313" key="8">
    <source>
        <dbReference type="EMBL" id="GFG39268.1"/>
    </source>
</evidence>
<dbReference type="FunCoup" id="A0A6L2Q8U1">
    <property type="interactions" value="680"/>
</dbReference>
<comment type="caution">
    <text evidence="8">The sequence shown here is derived from an EMBL/GenBank/DDBJ whole genome shotgun (WGS) entry which is preliminary data.</text>
</comment>
<comment type="similarity">
    <text evidence="1">Belongs to the peptidase C48 family.</text>
</comment>
<dbReference type="PANTHER" id="PTHR46896">
    <property type="entry name" value="SENTRIN-SPECIFIC PROTEASE"/>
    <property type="match status" value="1"/>
</dbReference>
<dbReference type="InterPro" id="IPR003653">
    <property type="entry name" value="Peptidase_C48_C"/>
</dbReference>
<feature type="compositionally biased region" description="Basic residues" evidence="6">
    <location>
        <begin position="602"/>
        <end position="614"/>
    </location>
</feature>
<name>A0A6L2Q8U1_COPFO</name>
<keyword evidence="5" id="KW-0378">Hydrolase</keyword>
<evidence type="ECO:0000313" key="9">
    <source>
        <dbReference type="Proteomes" id="UP000502823"/>
    </source>
</evidence>
<evidence type="ECO:0000256" key="3">
    <source>
        <dbReference type="ARBA" id="ARBA00022670"/>
    </source>
</evidence>
<dbReference type="Gene3D" id="1.10.418.20">
    <property type="match status" value="2"/>
</dbReference>
<dbReference type="GO" id="GO:0016926">
    <property type="term" value="P:protein desumoylation"/>
    <property type="evidence" value="ECO:0007669"/>
    <property type="project" value="TreeGrafter"/>
</dbReference>
<dbReference type="GO" id="GO:0070139">
    <property type="term" value="F:SUMO-specific endopeptidase activity"/>
    <property type="evidence" value="ECO:0007669"/>
    <property type="project" value="TreeGrafter"/>
</dbReference>
<feature type="region of interest" description="Disordered" evidence="6">
    <location>
        <begin position="596"/>
        <end position="615"/>
    </location>
</feature>
<keyword evidence="3" id="KW-0645">Protease</keyword>
<dbReference type="Pfam" id="PF02902">
    <property type="entry name" value="Peptidase_C48"/>
    <property type="match status" value="2"/>
</dbReference>
<dbReference type="PROSITE" id="PS50600">
    <property type="entry name" value="ULP_PROTEASE"/>
    <property type="match status" value="1"/>
</dbReference>
<feature type="compositionally biased region" description="Polar residues" evidence="6">
    <location>
        <begin position="1433"/>
        <end position="1447"/>
    </location>
</feature>
<dbReference type="InterPro" id="IPR038765">
    <property type="entry name" value="Papain-like_cys_pep_sf"/>
</dbReference>
<evidence type="ECO:0000256" key="2">
    <source>
        <dbReference type="ARBA" id="ARBA00022553"/>
    </source>
</evidence>
<dbReference type="Gene3D" id="3.30.310.130">
    <property type="entry name" value="Ubiquitin-related"/>
    <property type="match status" value="1"/>
</dbReference>
<feature type="compositionally biased region" description="Polar residues" evidence="6">
    <location>
        <begin position="1389"/>
        <end position="1405"/>
    </location>
</feature>
<gene>
    <name evidence="8" type="ORF">Cfor_10425</name>
</gene>
<keyword evidence="4" id="KW-0833">Ubl conjugation pathway</keyword>
<protein>
    <recommendedName>
        <fullName evidence="7">Ubiquitin-like protease family profile domain-containing protein</fullName>
    </recommendedName>
</protein>
<keyword evidence="2" id="KW-0597">Phosphoprotein</keyword>
<feature type="compositionally biased region" description="Acidic residues" evidence="6">
    <location>
        <begin position="1080"/>
        <end position="1107"/>
    </location>
</feature>
<feature type="region of interest" description="Disordered" evidence="6">
    <location>
        <begin position="1377"/>
        <end position="1492"/>
    </location>
</feature>
<evidence type="ECO:0000256" key="1">
    <source>
        <dbReference type="ARBA" id="ARBA00005234"/>
    </source>
</evidence>
<dbReference type="FunFam" id="1.10.418.20:FF:000004">
    <property type="entry name" value="sentrin-specific protease 7 isoform X1"/>
    <property type="match status" value="1"/>
</dbReference>
<accession>A0A6L2Q8U1</accession>
<dbReference type="InterPro" id="IPR051947">
    <property type="entry name" value="Sentrin-specific_protease"/>
</dbReference>
<feature type="region of interest" description="Disordered" evidence="6">
    <location>
        <begin position="622"/>
        <end position="704"/>
    </location>
</feature>
<dbReference type="PANTHER" id="PTHR46896:SF3">
    <property type="entry name" value="FI06413P-RELATED"/>
    <property type="match status" value="1"/>
</dbReference>
<keyword evidence="9" id="KW-1185">Reference proteome</keyword>
<feature type="region of interest" description="Disordered" evidence="6">
    <location>
        <begin position="1078"/>
        <end position="1110"/>
    </location>
</feature>
<evidence type="ECO:0000256" key="5">
    <source>
        <dbReference type="ARBA" id="ARBA00022801"/>
    </source>
</evidence>
<dbReference type="FunFam" id="1.10.418.20:FF:000001">
    <property type="entry name" value="sentrin-specific protease 6 isoform X1"/>
    <property type="match status" value="1"/>
</dbReference>
<evidence type="ECO:0000256" key="4">
    <source>
        <dbReference type="ARBA" id="ARBA00022786"/>
    </source>
</evidence>
<dbReference type="GO" id="GO:0005634">
    <property type="term" value="C:nucleus"/>
    <property type="evidence" value="ECO:0007669"/>
    <property type="project" value="TreeGrafter"/>
</dbReference>
<dbReference type="GO" id="GO:0006508">
    <property type="term" value="P:proteolysis"/>
    <property type="evidence" value="ECO:0007669"/>
    <property type="project" value="UniProtKB-KW"/>
</dbReference>
<sequence>MSQYYEVVNGPSTVEELQQICPTLHVDGSNIQYVINQDEIANGQYQHPNHQVIGIDQQTGAAVQLSGYRHHPPLVVDNCQQQGVYVLEAPDHSAQSAVAVGDIQQQQQLLQHQVQQVQQGQPVQCIQQVQPVQQVQQIQPVQQVQQVSTPQFLSQAQPQQQFRHQQAQAYYNSVPMPAQVQGNRLALIDTAVRMAPGQNMQVAAEEVTEHHTQHVAYERAEAPVGFANRLTQLVEHQQQQQPHQQQQHILSQVVQASDNKFVTLADGGKMSVEDWQRMQEHQQQRAGVITLTRQNTHVGSPVMTTIMQQHRIVQVPHQEYAGPRRSYAKARIRTQNALVTNNTVQAIASPTVEHHRNLLQQHDNVISVGNQVANVQPQHTPEEVLQEQCQQTASSTQILILLPDGNQQLVNVSVPQGSCSLKEILEQVGLRMDGTVVINNSGTSSEVHLERTAVATVIKTEEIPVAKLAHQPDSSAPSEESSEEGGVPSSGPIVQPAQSSSCLPKAADNVAVKIEESTEVKPVIKEEPKLIPGKLAVCHFCGYSSSDFFRCQRCRRKLPENCKSIPFPDALKKKTVKEGNTSEKCLPKVSVKAESTTDVPKGRVRGRPSKRTKSKLVEEPVCLTLSSDDEESTQSDLDSTSAGERLLNNGQRLSADDISYTTPDPEVTLSARGKEPVFPEEEDTGSDTGENRQTQGVKGGGRDLDMDGIIDGSIPGSYTLVQCRTVRIGSYKVVPKDRVLLSSVGIRIAVPAIEDDSKSVTLLVEISEIKKVLIHFGRGMPVLFLYIMPSAAARIRAALNMESKLGPYYDPSSQDETHKRITLLPERLHEDSKVALKNIFGTISNVLEELSNKEANDILVRASPKEVQNIMKKAIGMSPSKPKDEIQTILVYPPPPSKGGIPINTEDYACLGEDQFLNDVIIDFYLRYLTLSVLSEEDQARTHVFSSFFYKRLTTRPAKALRRSHPVEDDPKLSPAEKRHCRVKGWTKNINIFEKDFIIIPINEHCHWFLAIICFPGLRGSVRFCDNTPVVIPPVTKTKKVVPRKEASTVDECLKGSTLQIGSTTITPIKPTATITLDTCGEEGSDRDEAEADDDEMEQGTSEDEDCVSAGQPETLPVERHQLFSDLVHEEVPVTPTKPLSTPRGRGMKPVREPIKQAGCGPAGFIIPIIYWSSQTIMFTCERDPNVTVTIGRDSYWLLFLSQVTVQHLHVRASRSRVVATLRDYLRIEYKVKEGKEREFNKDTIKGSTPRVPQQTNFTDCGVYVLQYVESFFQVPIKDYYLPMKNLVNWFSEDVVNRKREEIQKLLLRLLEKSNVNIESLNLPKLSFSCNHSESETQEDSMCDMAVDAEASSLEMQPQEEADEGGLVFTCTEEEDYVEDSTDVAGESNAGNSSNRVSAQTNSSPDKVGGGDKRSLVNYADSDEEEERDREQGQSSMDVDNTATTVGTGDDGKRNNTMLFLKTKRIERHSTRGIDSAPLKKMRTGQIQSRNR</sequence>
<feature type="compositionally biased region" description="Polar residues" evidence="6">
    <location>
        <begin position="686"/>
        <end position="696"/>
    </location>
</feature>
<dbReference type="EMBL" id="BLKM01000891">
    <property type="protein sequence ID" value="GFG39268.1"/>
    <property type="molecule type" value="Genomic_DNA"/>
</dbReference>
<dbReference type="OrthoDB" id="442460at2759"/>
<dbReference type="Proteomes" id="UP000502823">
    <property type="component" value="Unassembled WGS sequence"/>
</dbReference>
<dbReference type="SUPFAM" id="SSF54001">
    <property type="entry name" value="Cysteine proteinases"/>
    <property type="match status" value="1"/>
</dbReference>
<dbReference type="GO" id="GO:0005737">
    <property type="term" value="C:cytoplasm"/>
    <property type="evidence" value="ECO:0007669"/>
    <property type="project" value="TreeGrafter"/>
</dbReference>
<reference evidence="9" key="1">
    <citation type="submission" date="2020-01" db="EMBL/GenBank/DDBJ databases">
        <title>Draft genome sequence of the Termite Coptotermes fromosanus.</title>
        <authorList>
            <person name="Itakura S."/>
            <person name="Yosikawa Y."/>
            <person name="Umezawa K."/>
        </authorList>
    </citation>
    <scope>NUCLEOTIDE SEQUENCE [LARGE SCALE GENOMIC DNA]</scope>
</reference>
<feature type="compositionally biased region" description="Polar residues" evidence="6">
    <location>
        <begin position="634"/>
        <end position="652"/>
    </location>
</feature>
<organism evidence="8 9">
    <name type="scientific">Coptotermes formosanus</name>
    <name type="common">Formosan subterranean termite</name>
    <dbReference type="NCBI Taxonomy" id="36987"/>
    <lineage>
        <taxon>Eukaryota</taxon>
        <taxon>Metazoa</taxon>
        <taxon>Ecdysozoa</taxon>
        <taxon>Arthropoda</taxon>
        <taxon>Hexapoda</taxon>
        <taxon>Insecta</taxon>
        <taxon>Pterygota</taxon>
        <taxon>Neoptera</taxon>
        <taxon>Polyneoptera</taxon>
        <taxon>Dictyoptera</taxon>
        <taxon>Blattodea</taxon>
        <taxon>Blattoidea</taxon>
        <taxon>Termitoidae</taxon>
        <taxon>Rhinotermitidae</taxon>
        <taxon>Coptotermes</taxon>
    </lineage>
</organism>